<evidence type="ECO:0000256" key="1">
    <source>
        <dbReference type="SAM" id="SignalP"/>
    </source>
</evidence>
<accession>A0ABT1ILV9</accession>
<feature type="signal peptide" evidence="1">
    <location>
        <begin position="1"/>
        <end position="29"/>
    </location>
</feature>
<dbReference type="RefSeq" id="WP_253890822.1">
    <property type="nucleotide sequence ID" value="NZ_BAAAVB010000004.1"/>
</dbReference>
<keyword evidence="1" id="KW-0732">Signal</keyword>
<name>A0ABT1ILV9_9PSEU</name>
<gene>
    <name evidence="2" type="ORF">LV75_006167</name>
</gene>
<dbReference type="EMBL" id="JAMTCO010000017">
    <property type="protein sequence ID" value="MCP2273637.1"/>
    <property type="molecule type" value="Genomic_DNA"/>
</dbReference>
<feature type="chain" id="PRO_5046074211" description="Secreted protein" evidence="1">
    <location>
        <begin position="30"/>
        <end position="219"/>
    </location>
</feature>
<protein>
    <recommendedName>
        <fullName evidence="4">Secreted protein</fullName>
    </recommendedName>
</protein>
<organism evidence="2 3">
    <name type="scientific">Actinokineospora diospyrosa</name>
    <dbReference type="NCBI Taxonomy" id="103728"/>
    <lineage>
        <taxon>Bacteria</taxon>
        <taxon>Bacillati</taxon>
        <taxon>Actinomycetota</taxon>
        <taxon>Actinomycetes</taxon>
        <taxon>Pseudonocardiales</taxon>
        <taxon>Pseudonocardiaceae</taxon>
        <taxon>Actinokineospora</taxon>
    </lineage>
</organism>
<comment type="caution">
    <text evidence="2">The sequence shown here is derived from an EMBL/GenBank/DDBJ whole genome shotgun (WGS) entry which is preliminary data.</text>
</comment>
<keyword evidence="3" id="KW-1185">Reference proteome</keyword>
<sequence length="219" mass="21736">MRHITKARIAITAAAALTALVAVGTPASAAATSPGTASVGSATYARLGIPVTVAPVAQCAVTGPTTATSGTVSASGVRFGGGNSSCTTRVVDADAGLTETKSEATGTNFELSALVLLGGPRLKIGTWKVSCVGDNDGSTAGWSFGGLTGLTALPNPLPTNYVRELKGALNETLATVTFKEVTTPSDGSITLNVAHIRFLPPSGYTGDVIVGSTACSPTP</sequence>
<reference evidence="2 3" key="1">
    <citation type="submission" date="2022-06" db="EMBL/GenBank/DDBJ databases">
        <title>Genomic Encyclopedia of Archaeal and Bacterial Type Strains, Phase II (KMG-II): from individual species to whole genera.</title>
        <authorList>
            <person name="Goeker M."/>
        </authorList>
    </citation>
    <scope>NUCLEOTIDE SEQUENCE [LARGE SCALE GENOMIC DNA]</scope>
    <source>
        <strain evidence="2 3">DSM 44255</strain>
    </source>
</reference>
<evidence type="ECO:0000313" key="3">
    <source>
        <dbReference type="Proteomes" id="UP001205185"/>
    </source>
</evidence>
<dbReference type="Proteomes" id="UP001205185">
    <property type="component" value="Unassembled WGS sequence"/>
</dbReference>
<evidence type="ECO:0008006" key="4">
    <source>
        <dbReference type="Google" id="ProtNLM"/>
    </source>
</evidence>
<evidence type="ECO:0000313" key="2">
    <source>
        <dbReference type="EMBL" id="MCP2273637.1"/>
    </source>
</evidence>
<proteinExistence type="predicted"/>